<dbReference type="EMBL" id="JBHRZG010000010">
    <property type="protein sequence ID" value="MFC3833351.1"/>
    <property type="molecule type" value="Genomic_DNA"/>
</dbReference>
<protein>
    <submittedName>
        <fullName evidence="1">Helix-turn-helix domain-containing protein</fullName>
    </submittedName>
</protein>
<accession>A0ABV7ZAM6</accession>
<proteinExistence type="predicted"/>
<name>A0ABV7ZAM6_9DEIO</name>
<sequence length="68" mass="7872">MPDKKQPDSTKHTYLTPAEVCAELRVSRAVYDAAARSGELDVKRFSRRIHRIHRDEMTRWFNGLGGNE</sequence>
<dbReference type="RefSeq" id="WP_322472753.1">
    <property type="nucleotide sequence ID" value="NZ_JBHRZG010000010.1"/>
</dbReference>
<dbReference type="Proteomes" id="UP001595803">
    <property type="component" value="Unassembled WGS sequence"/>
</dbReference>
<reference evidence="2" key="1">
    <citation type="journal article" date="2019" name="Int. J. Syst. Evol. Microbiol.">
        <title>The Global Catalogue of Microorganisms (GCM) 10K type strain sequencing project: providing services to taxonomists for standard genome sequencing and annotation.</title>
        <authorList>
            <consortium name="The Broad Institute Genomics Platform"/>
            <consortium name="The Broad Institute Genome Sequencing Center for Infectious Disease"/>
            <person name="Wu L."/>
            <person name="Ma J."/>
        </authorList>
    </citation>
    <scope>NUCLEOTIDE SEQUENCE [LARGE SCALE GENOMIC DNA]</scope>
    <source>
        <strain evidence="2">CCTCC AB 2017081</strain>
    </source>
</reference>
<evidence type="ECO:0000313" key="2">
    <source>
        <dbReference type="Proteomes" id="UP001595803"/>
    </source>
</evidence>
<comment type="caution">
    <text evidence="1">The sequence shown here is derived from an EMBL/GenBank/DDBJ whole genome shotgun (WGS) entry which is preliminary data.</text>
</comment>
<evidence type="ECO:0000313" key="1">
    <source>
        <dbReference type="EMBL" id="MFC3833351.1"/>
    </source>
</evidence>
<gene>
    <name evidence="1" type="ORF">ACFOSB_10820</name>
</gene>
<keyword evidence="2" id="KW-1185">Reference proteome</keyword>
<organism evidence="1 2">
    <name type="scientific">Deinococcus rufus</name>
    <dbReference type="NCBI Taxonomy" id="2136097"/>
    <lineage>
        <taxon>Bacteria</taxon>
        <taxon>Thermotogati</taxon>
        <taxon>Deinococcota</taxon>
        <taxon>Deinococci</taxon>
        <taxon>Deinococcales</taxon>
        <taxon>Deinococcaceae</taxon>
        <taxon>Deinococcus</taxon>
    </lineage>
</organism>